<organism evidence="1">
    <name type="scientific">Streptomyces sp. NBC_00060</name>
    <dbReference type="NCBI Taxonomy" id="2975636"/>
    <lineage>
        <taxon>Bacteria</taxon>
        <taxon>Bacillati</taxon>
        <taxon>Actinomycetota</taxon>
        <taxon>Actinomycetes</taxon>
        <taxon>Kitasatosporales</taxon>
        <taxon>Streptomycetaceae</taxon>
        <taxon>Streptomyces</taxon>
    </lineage>
</organism>
<dbReference type="RefSeq" id="WP_331723631.1">
    <property type="nucleotide sequence ID" value="NZ_CP108254.1"/>
</dbReference>
<name>A0AAU2HES7_9ACTN</name>
<evidence type="ECO:0000313" key="1">
    <source>
        <dbReference type="EMBL" id="WTU45840.1"/>
    </source>
</evidence>
<protein>
    <submittedName>
        <fullName evidence="1">Uncharacterized protein</fullName>
    </submittedName>
</protein>
<keyword evidence="1" id="KW-0614">Plasmid</keyword>
<reference evidence="1" key="1">
    <citation type="submission" date="2022-10" db="EMBL/GenBank/DDBJ databases">
        <title>The complete genomes of actinobacterial strains from the NBC collection.</title>
        <authorList>
            <person name="Joergensen T.S."/>
            <person name="Alvarez Arevalo M."/>
            <person name="Sterndorff E.B."/>
            <person name="Faurdal D."/>
            <person name="Vuksanovic O."/>
            <person name="Mourched A.-S."/>
            <person name="Charusanti P."/>
            <person name="Shaw S."/>
            <person name="Blin K."/>
            <person name="Weber T."/>
        </authorList>
    </citation>
    <scope>NUCLEOTIDE SEQUENCE</scope>
    <source>
        <strain evidence="1">NBC_00060</strain>
        <plasmid evidence="1">unnamed1</plasmid>
    </source>
</reference>
<geneLocation type="plasmid" evidence="1">
    <name>unnamed1</name>
</geneLocation>
<accession>A0AAU2HES7</accession>
<proteinExistence type="predicted"/>
<dbReference type="AlphaFoldDB" id="A0AAU2HES7"/>
<dbReference type="EMBL" id="CP108254">
    <property type="protein sequence ID" value="WTU45840.1"/>
    <property type="molecule type" value="Genomic_DNA"/>
</dbReference>
<gene>
    <name evidence="1" type="ORF">OHV25_40290</name>
</gene>
<sequence length="131" mass="15083">MKLRARVLVRHSDIPEICALQTSFYSPARTDMPGVVTTDDTWKAFAQHDFRYMIGPNSLARREWRKDRTEADVQLGRNVRVQSDVHRWVADVHTYLARSPAAAMGGWVYTPTPFVESARYRTLIDIYRAVG</sequence>